<keyword evidence="8" id="KW-1185">Reference proteome</keyword>
<dbReference type="PANTHER" id="PTHR31674">
    <property type="entry name" value="B3 DOMAIN-CONTAINING PROTEIN REM-LIKE 3-RELATED"/>
    <property type="match status" value="1"/>
</dbReference>
<dbReference type="GO" id="GO:0005634">
    <property type="term" value="C:nucleus"/>
    <property type="evidence" value="ECO:0007669"/>
    <property type="project" value="UniProtKB-SubCell"/>
</dbReference>
<evidence type="ECO:0000256" key="2">
    <source>
        <dbReference type="ARBA" id="ARBA00023015"/>
    </source>
</evidence>
<dbReference type="InterPro" id="IPR015300">
    <property type="entry name" value="DNA-bd_pseudobarrel_sf"/>
</dbReference>
<evidence type="ECO:0000256" key="4">
    <source>
        <dbReference type="ARBA" id="ARBA00023163"/>
    </source>
</evidence>
<evidence type="ECO:0000256" key="1">
    <source>
        <dbReference type="ARBA" id="ARBA00004123"/>
    </source>
</evidence>
<keyword evidence="3" id="KW-0238">DNA-binding</keyword>
<name>A0AAV5DNK4_ELECO</name>
<dbReference type="Gene3D" id="2.40.330.10">
    <property type="entry name" value="DNA-binding pseudobarrel domain"/>
    <property type="match status" value="1"/>
</dbReference>
<dbReference type="Proteomes" id="UP001054889">
    <property type="component" value="Unassembled WGS sequence"/>
</dbReference>
<protein>
    <recommendedName>
        <fullName evidence="6">TF-B3 domain-containing protein</fullName>
    </recommendedName>
</protein>
<gene>
    <name evidence="7" type="primary">ga30138</name>
    <name evidence="7" type="ORF">PR202_ga30138</name>
</gene>
<keyword evidence="2" id="KW-0805">Transcription regulation</keyword>
<evidence type="ECO:0000256" key="3">
    <source>
        <dbReference type="ARBA" id="ARBA00023125"/>
    </source>
</evidence>
<evidence type="ECO:0000256" key="5">
    <source>
        <dbReference type="ARBA" id="ARBA00023242"/>
    </source>
</evidence>
<evidence type="ECO:0000259" key="6">
    <source>
        <dbReference type="PROSITE" id="PS50863"/>
    </source>
</evidence>
<accession>A0AAV5DNK4</accession>
<dbReference type="SUPFAM" id="SSF101936">
    <property type="entry name" value="DNA-binding pseudobarrel domain"/>
    <property type="match status" value="1"/>
</dbReference>
<dbReference type="InterPro" id="IPR039218">
    <property type="entry name" value="REM_fam"/>
</dbReference>
<dbReference type="GO" id="GO:0003677">
    <property type="term" value="F:DNA binding"/>
    <property type="evidence" value="ECO:0007669"/>
    <property type="project" value="UniProtKB-KW"/>
</dbReference>
<proteinExistence type="predicted"/>
<evidence type="ECO:0000313" key="7">
    <source>
        <dbReference type="EMBL" id="GJN11902.1"/>
    </source>
</evidence>
<dbReference type="CDD" id="cd10017">
    <property type="entry name" value="B3_DNA"/>
    <property type="match status" value="1"/>
</dbReference>
<dbReference type="AlphaFoldDB" id="A0AAV5DNK4"/>
<reference evidence="7" key="2">
    <citation type="submission" date="2021-12" db="EMBL/GenBank/DDBJ databases">
        <title>Resequencing data analysis of finger millet.</title>
        <authorList>
            <person name="Hatakeyama M."/>
            <person name="Aluri S."/>
            <person name="Balachadran M.T."/>
            <person name="Sivarajan S.R."/>
            <person name="Poveda L."/>
            <person name="Shimizu-Inatsugi R."/>
            <person name="Schlapbach R."/>
            <person name="Sreeman S.M."/>
            <person name="Shimizu K.K."/>
        </authorList>
    </citation>
    <scope>NUCLEOTIDE SEQUENCE</scope>
</reference>
<reference evidence="7" key="1">
    <citation type="journal article" date="2018" name="DNA Res.">
        <title>Multiple hybrid de novo genome assembly of finger millet, an orphan allotetraploid crop.</title>
        <authorList>
            <person name="Hatakeyama M."/>
            <person name="Aluri S."/>
            <person name="Balachadran M.T."/>
            <person name="Sivarajan S.R."/>
            <person name="Patrignani A."/>
            <person name="Gruter S."/>
            <person name="Poveda L."/>
            <person name="Shimizu-Inatsugi R."/>
            <person name="Baeten J."/>
            <person name="Francoijs K.J."/>
            <person name="Nataraja K.N."/>
            <person name="Reddy Y.A.N."/>
            <person name="Phadnis S."/>
            <person name="Ravikumar R.L."/>
            <person name="Schlapbach R."/>
            <person name="Sreeman S.M."/>
            <person name="Shimizu K.K."/>
        </authorList>
    </citation>
    <scope>NUCLEOTIDE SEQUENCE</scope>
</reference>
<sequence>MSWKDASRRPQFISFLPSDSMDKMVCMLSANLFSSTFDFLCCDVRRSFLRDIGFVQVIPPEFVLRYMPKQKLDNDVAVFWGPLDKVWQIGLKMNQSGLFFADRWAQFLEFHGITKDNALLLRYEGNTVFTVNVFEHDGSQRKFKHKDIRMQQSDQMIIPDIGRQQEAPSASLNKASKVRSNYDIGPPAWVKKKMNNCSIENHLSLPPVFCDTIGIRESCTVTLKTSMSSTRS</sequence>
<organism evidence="7 8">
    <name type="scientific">Eleusine coracana subsp. coracana</name>
    <dbReference type="NCBI Taxonomy" id="191504"/>
    <lineage>
        <taxon>Eukaryota</taxon>
        <taxon>Viridiplantae</taxon>
        <taxon>Streptophyta</taxon>
        <taxon>Embryophyta</taxon>
        <taxon>Tracheophyta</taxon>
        <taxon>Spermatophyta</taxon>
        <taxon>Magnoliopsida</taxon>
        <taxon>Liliopsida</taxon>
        <taxon>Poales</taxon>
        <taxon>Poaceae</taxon>
        <taxon>PACMAD clade</taxon>
        <taxon>Chloridoideae</taxon>
        <taxon>Cynodonteae</taxon>
        <taxon>Eleusininae</taxon>
        <taxon>Eleusine</taxon>
    </lineage>
</organism>
<feature type="domain" description="TF-B3" evidence="6">
    <location>
        <begin position="57"/>
        <end position="137"/>
    </location>
</feature>
<dbReference type="PROSITE" id="PS50863">
    <property type="entry name" value="B3"/>
    <property type="match status" value="1"/>
</dbReference>
<dbReference type="InterPro" id="IPR003340">
    <property type="entry name" value="B3_DNA-bd"/>
</dbReference>
<keyword evidence="5" id="KW-0539">Nucleus</keyword>
<keyword evidence="4" id="KW-0804">Transcription</keyword>
<dbReference type="PANTHER" id="PTHR31674:SF86">
    <property type="entry name" value="B3 DOMAIN-CONTAINING PROTEIN OS04G0347400-RELATED"/>
    <property type="match status" value="1"/>
</dbReference>
<comment type="subcellular location">
    <subcellularLocation>
        <location evidence="1">Nucleus</location>
    </subcellularLocation>
</comment>
<evidence type="ECO:0000313" key="8">
    <source>
        <dbReference type="Proteomes" id="UP001054889"/>
    </source>
</evidence>
<dbReference type="EMBL" id="BQKI01000020">
    <property type="protein sequence ID" value="GJN11902.1"/>
    <property type="molecule type" value="Genomic_DNA"/>
</dbReference>
<comment type="caution">
    <text evidence="7">The sequence shown here is derived from an EMBL/GenBank/DDBJ whole genome shotgun (WGS) entry which is preliminary data.</text>
</comment>